<dbReference type="EMBL" id="MU001503">
    <property type="protein sequence ID" value="KAF2442793.1"/>
    <property type="molecule type" value="Genomic_DNA"/>
</dbReference>
<dbReference type="AlphaFoldDB" id="A0A9P4UAZ7"/>
<dbReference type="InterPro" id="IPR037129">
    <property type="entry name" value="XPA_sf"/>
</dbReference>
<feature type="compositionally biased region" description="Pro residues" evidence="1">
    <location>
        <begin position="29"/>
        <end position="42"/>
    </location>
</feature>
<feature type="compositionally biased region" description="Low complexity" evidence="1">
    <location>
        <begin position="43"/>
        <end position="55"/>
    </location>
</feature>
<dbReference type="Gene3D" id="3.90.530.10">
    <property type="entry name" value="XPA C-terminal domain"/>
    <property type="match status" value="1"/>
</dbReference>
<evidence type="ECO:0000256" key="1">
    <source>
        <dbReference type="SAM" id="MobiDB-lite"/>
    </source>
</evidence>
<reference evidence="2" key="1">
    <citation type="journal article" date="2020" name="Stud. Mycol.">
        <title>101 Dothideomycetes genomes: a test case for predicting lifestyles and emergence of pathogens.</title>
        <authorList>
            <person name="Haridas S."/>
            <person name="Albert R."/>
            <person name="Binder M."/>
            <person name="Bloem J."/>
            <person name="Labutti K."/>
            <person name="Salamov A."/>
            <person name="Andreopoulos B."/>
            <person name="Baker S."/>
            <person name="Barry K."/>
            <person name="Bills G."/>
            <person name="Bluhm B."/>
            <person name="Cannon C."/>
            <person name="Castanera R."/>
            <person name="Culley D."/>
            <person name="Daum C."/>
            <person name="Ezra D."/>
            <person name="Gonzalez J."/>
            <person name="Henrissat B."/>
            <person name="Kuo A."/>
            <person name="Liang C."/>
            <person name="Lipzen A."/>
            <person name="Lutzoni F."/>
            <person name="Magnuson J."/>
            <person name="Mondo S."/>
            <person name="Nolan M."/>
            <person name="Ohm R."/>
            <person name="Pangilinan J."/>
            <person name="Park H.-J."/>
            <person name="Ramirez L."/>
            <person name="Alfaro M."/>
            <person name="Sun H."/>
            <person name="Tritt A."/>
            <person name="Yoshinaga Y."/>
            <person name="Zwiers L.-H."/>
            <person name="Turgeon B."/>
            <person name="Goodwin S."/>
            <person name="Spatafora J."/>
            <person name="Crous P."/>
            <person name="Grigoriev I."/>
        </authorList>
    </citation>
    <scope>NUCLEOTIDE SEQUENCE</scope>
    <source>
        <strain evidence="2">CBS 690.94</strain>
    </source>
</reference>
<keyword evidence="3" id="KW-1185">Reference proteome</keyword>
<feature type="region of interest" description="Disordered" evidence="1">
    <location>
        <begin position="1"/>
        <end position="95"/>
    </location>
</feature>
<organism evidence="2 3">
    <name type="scientific">Karstenula rhodostoma CBS 690.94</name>
    <dbReference type="NCBI Taxonomy" id="1392251"/>
    <lineage>
        <taxon>Eukaryota</taxon>
        <taxon>Fungi</taxon>
        <taxon>Dikarya</taxon>
        <taxon>Ascomycota</taxon>
        <taxon>Pezizomycotina</taxon>
        <taxon>Dothideomycetes</taxon>
        <taxon>Pleosporomycetidae</taxon>
        <taxon>Pleosporales</taxon>
        <taxon>Massarineae</taxon>
        <taxon>Didymosphaeriaceae</taxon>
        <taxon>Karstenula</taxon>
    </lineage>
</organism>
<accession>A0A9P4UAZ7</accession>
<sequence length="269" mass="30607">MAGTLSATAKGKARTDDGGAPSSSAVSPPRTPPRRPQPPAQPATPSSSAFPATPSSKHKQSRITSFFPNRKRRLDTIPFELSPAEKRAEKRAKKQEEADVKVLIKDIEKEEREAKRAEIEAERQLKREEQVAAALERQKKARIRANWNSWCERNARPNSKFEIPKADEKRLWKLHRSMTQCDKEFGLKRLELHCLEHCSRPNWHTDGATEMLLYRLDDVERLAWRKEAMLAGVECDNEEELFAKGRSLFLQKQIAKTASKEASTIQADP</sequence>
<evidence type="ECO:0000313" key="3">
    <source>
        <dbReference type="Proteomes" id="UP000799764"/>
    </source>
</evidence>
<name>A0A9P4UAZ7_9PLEO</name>
<dbReference type="Proteomes" id="UP000799764">
    <property type="component" value="Unassembled WGS sequence"/>
</dbReference>
<proteinExistence type="predicted"/>
<feature type="compositionally biased region" description="Basic and acidic residues" evidence="1">
    <location>
        <begin position="83"/>
        <end position="95"/>
    </location>
</feature>
<comment type="caution">
    <text evidence="2">The sequence shown here is derived from an EMBL/GenBank/DDBJ whole genome shotgun (WGS) entry which is preliminary data.</text>
</comment>
<evidence type="ECO:0000313" key="2">
    <source>
        <dbReference type="EMBL" id="KAF2442793.1"/>
    </source>
</evidence>
<gene>
    <name evidence="2" type="ORF">P171DRAFT_49366</name>
</gene>
<protein>
    <submittedName>
        <fullName evidence="2">Uncharacterized protein</fullName>
    </submittedName>
</protein>
<dbReference type="OrthoDB" id="3799195at2759"/>